<proteinExistence type="predicted"/>
<protein>
    <submittedName>
        <fullName evidence="1">Uncharacterized protein</fullName>
    </submittedName>
</protein>
<sequence length="78" mass="8414">MTETKRSQAWKYAFLGLLLAGGIAPSVGCQVSVAGQTLPSPYYLHDDVQYFPAGPENKIANETAAMKSARAQAQQNVR</sequence>
<dbReference type="Proteomes" id="UP000318017">
    <property type="component" value="Chromosome"/>
</dbReference>
<keyword evidence="2" id="KW-1185">Reference proteome</keyword>
<dbReference type="KEGG" id="ahel:Q31a_60800"/>
<dbReference type="RefSeq" id="WP_145085452.1">
    <property type="nucleotide sequence ID" value="NZ_CP036298.1"/>
</dbReference>
<name>A0A518GGI9_9BACT</name>
<evidence type="ECO:0000313" key="1">
    <source>
        <dbReference type="EMBL" id="QDV27687.1"/>
    </source>
</evidence>
<evidence type="ECO:0000313" key="2">
    <source>
        <dbReference type="Proteomes" id="UP000318017"/>
    </source>
</evidence>
<accession>A0A518GGI9</accession>
<organism evidence="1 2">
    <name type="scientific">Aureliella helgolandensis</name>
    <dbReference type="NCBI Taxonomy" id="2527968"/>
    <lineage>
        <taxon>Bacteria</taxon>
        <taxon>Pseudomonadati</taxon>
        <taxon>Planctomycetota</taxon>
        <taxon>Planctomycetia</taxon>
        <taxon>Pirellulales</taxon>
        <taxon>Pirellulaceae</taxon>
        <taxon>Aureliella</taxon>
    </lineage>
</organism>
<dbReference type="AlphaFoldDB" id="A0A518GGI9"/>
<gene>
    <name evidence="1" type="ORF">Q31a_60800</name>
</gene>
<reference evidence="1 2" key="1">
    <citation type="submission" date="2019-02" db="EMBL/GenBank/DDBJ databases">
        <title>Deep-cultivation of Planctomycetes and their phenomic and genomic characterization uncovers novel biology.</title>
        <authorList>
            <person name="Wiegand S."/>
            <person name="Jogler M."/>
            <person name="Boedeker C."/>
            <person name="Pinto D."/>
            <person name="Vollmers J."/>
            <person name="Rivas-Marin E."/>
            <person name="Kohn T."/>
            <person name="Peeters S.H."/>
            <person name="Heuer A."/>
            <person name="Rast P."/>
            <person name="Oberbeckmann S."/>
            <person name="Bunk B."/>
            <person name="Jeske O."/>
            <person name="Meyerdierks A."/>
            <person name="Storesund J.E."/>
            <person name="Kallscheuer N."/>
            <person name="Luecker S."/>
            <person name="Lage O.M."/>
            <person name="Pohl T."/>
            <person name="Merkel B.J."/>
            <person name="Hornburger P."/>
            <person name="Mueller R.-W."/>
            <person name="Bruemmer F."/>
            <person name="Labrenz M."/>
            <person name="Spormann A.M."/>
            <person name="Op den Camp H."/>
            <person name="Overmann J."/>
            <person name="Amann R."/>
            <person name="Jetten M.S.M."/>
            <person name="Mascher T."/>
            <person name="Medema M.H."/>
            <person name="Devos D.P."/>
            <person name="Kaster A.-K."/>
            <person name="Ovreas L."/>
            <person name="Rohde M."/>
            <person name="Galperin M.Y."/>
            <person name="Jogler C."/>
        </authorList>
    </citation>
    <scope>NUCLEOTIDE SEQUENCE [LARGE SCALE GENOMIC DNA]</scope>
    <source>
        <strain evidence="1 2">Q31a</strain>
    </source>
</reference>
<dbReference type="EMBL" id="CP036298">
    <property type="protein sequence ID" value="QDV27687.1"/>
    <property type="molecule type" value="Genomic_DNA"/>
</dbReference>
<dbReference type="OrthoDB" id="292253at2"/>